<dbReference type="InterPro" id="IPR013249">
    <property type="entry name" value="RNA_pol_sigma70_r4_t2"/>
</dbReference>
<protein>
    <submittedName>
        <fullName evidence="7">RNA polymerase sigma factor</fullName>
    </submittedName>
</protein>
<dbReference type="SUPFAM" id="SSF88659">
    <property type="entry name" value="Sigma3 and sigma4 domains of RNA polymerase sigma factors"/>
    <property type="match status" value="1"/>
</dbReference>
<dbReference type="InterPro" id="IPR013325">
    <property type="entry name" value="RNA_pol_sigma_r2"/>
</dbReference>
<evidence type="ECO:0000313" key="7">
    <source>
        <dbReference type="EMBL" id="AXG74360.1"/>
    </source>
</evidence>
<proteinExistence type="inferred from homology"/>
<dbReference type="Gene3D" id="1.10.1740.10">
    <property type="match status" value="1"/>
</dbReference>
<dbReference type="KEGG" id="fat:DVK85_09000"/>
<evidence type="ECO:0000256" key="1">
    <source>
        <dbReference type="ARBA" id="ARBA00010641"/>
    </source>
</evidence>
<keyword evidence="4" id="KW-0804">Transcription</keyword>
<accession>A0A345HCQ0</accession>
<name>A0A345HCQ0_9FLAO</name>
<dbReference type="RefSeq" id="WP_114678118.1">
    <property type="nucleotide sequence ID" value="NZ_CP031188.1"/>
</dbReference>
<dbReference type="EMBL" id="CP031188">
    <property type="protein sequence ID" value="AXG74360.1"/>
    <property type="molecule type" value="Genomic_DNA"/>
</dbReference>
<dbReference type="InterPro" id="IPR007627">
    <property type="entry name" value="RNA_pol_sigma70_r2"/>
</dbReference>
<feature type="domain" description="RNA polymerase sigma-70 region 2" evidence="5">
    <location>
        <begin position="10"/>
        <end position="76"/>
    </location>
</feature>
<keyword evidence="3" id="KW-0731">Sigma factor</keyword>
<dbReference type="InterPro" id="IPR036388">
    <property type="entry name" value="WH-like_DNA-bd_sf"/>
</dbReference>
<reference evidence="7 8" key="1">
    <citation type="submission" date="2018-07" db="EMBL/GenBank/DDBJ databases">
        <title>Complete genome sequence of Flavobacterium arcticum type strain SM1502T.</title>
        <authorList>
            <person name="Li Y."/>
            <person name="Li D.-D."/>
        </authorList>
    </citation>
    <scope>NUCLEOTIDE SEQUENCE [LARGE SCALE GENOMIC DNA]</scope>
    <source>
        <strain evidence="7 8">SM1502</strain>
    </source>
</reference>
<evidence type="ECO:0000259" key="6">
    <source>
        <dbReference type="Pfam" id="PF08281"/>
    </source>
</evidence>
<gene>
    <name evidence="7" type="ORF">DVK85_09000</name>
</gene>
<dbReference type="OrthoDB" id="1027298at2"/>
<evidence type="ECO:0000256" key="4">
    <source>
        <dbReference type="ARBA" id="ARBA00023163"/>
    </source>
</evidence>
<evidence type="ECO:0000313" key="8">
    <source>
        <dbReference type="Proteomes" id="UP000253951"/>
    </source>
</evidence>
<evidence type="ECO:0000256" key="2">
    <source>
        <dbReference type="ARBA" id="ARBA00023015"/>
    </source>
</evidence>
<dbReference type="AlphaFoldDB" id="A0A345HCQ0"/>
<comment type="similarity">
    <text evidence="1">Belongs to the sigma-70 factor family. ECF subfamily.</text>
</comment>
<dbReference type="Pfam" id="PF04542">
    <property type="entry name" value="Sigma70_r2"/>
    <property type="match status" value="1"/>
</dbReference>
<dbReference type="Gene3D" id="1.10.10.10">
    <property type="entry name" value="Winged helix-like DNA-binding domain superfamily/Winged helix DNA-binding domain"/>
    <property type="match status" value="1"/>
</dbReference>
<dbReference type="GO" id="GO:0003677">
    <property type="term" value="F:DNA binding"/>
    <property type="evidence" value="ECO:0007669"/>
    <property type="project" value="InterPro"/>
</dbReference>
<dbReference type="InterPro" id="IPR014284">
    <property type="entry name" value="RNA_pol_sigma-70_dom"/>
</dbReference>
<dbReference type="GO" id="GO:0016987">
    <property type="term" value="F:sigma factor activity"/>
    <property type="evidence" value="ECO:0007669"/>
    <property type="project" value="UniProtKB-KW"/>
</dbReference>
<evidence type="ECO:0000259" key="5">
    <source>
        <dbReference type="Pfam" id="PF04542"/>
    </source>
</evidence>
<dbReference type="CDD" id="cd06171">
    <property type="entry name" value="Sigma70_r4"/>
    <property type="match status" value="1"/>
</dbReference>
<dbReference type="GO" id="GO:0006352">
    <property type="term" value="P:DNA-templated transcription initiation"/>
    <property type="evidence" value="ECO:0007669"/>
    <property type="project" value="InterPro"/>
</dbReference>
<dbReference type="SUPFAM" id="SSF88946">
    <property type="entry name" value="Sigma2 domain of RNA polymerase sigma factors"/>
    <property type="match status" value="1"/>
</dbReference>
<dbReference type="Pfam" id="PF08281">
    <property type="entry name" value="Sigma70_r4_2"/>
    <property type="match status" value="1"/>
</dbReference>
<dbReference type="InterPro" id="IPR039425">
    <property type="entry name" value="RNA_pol_sigma-70-like"/>
</dbReference>
<keyword evidence="8" id="KW-1185">Reference proteome</keyword>
<dbReference type="NCBIfam" id="TIGR02937">
    <property type="entry name" value="sigma70-ECF"/>
    <property type="match status" value="1"/>
</dbReference>
<dbReference type="PANTHER" id="PTHR43133">
    <property type="entry name" value="RNA POLYMERASE ECF-TYPE SIGMA FACTO"/>
    <property type="match status" value="1"/>
</dbReference>
<keyword evidence="2" id="KW-0805">Transcription regulation</keyword>
<dbReference type="PANTHER" id="PTHR43133:SF51">
    <property type="entry name" value="RNA POLYMERASE SIGMA FACTOR"/>
    <property type="match status" value="1"/>
</dbReference>
<dbReference type="InterPro" id="IPR013324">
    <property type="entry name" value="RNA_pol_sigma_r3/r4-like"/>
</dbReference>
<feature type="domain" description="RNA polymerase sigma factor 70 region 4 type 2" evidence="6">
    <location>
        <begin position="118"/>
        <end position="164"/>
    </location>
</feature>
<sequence>MSKQNNFKEIYNEHRLLVYNLALTYLFSIEDAEEVTQDVFVKVHESLNKFKGNAALKTWIYRITVNQCLDFIKRRNSKKRFFVFGKKSNSEHEYNNFSNFEHPGILLENKEKSILLFKTINTLPENQKTAFILSKIDGLSNPEIAEVMELSIGAIESLLVRAKKGLQQKLGENFEEYRRKK</sequence>
<organism evidence="7 8">
    <name type="scientific">Flavobacterium arcticum</name>
    <dbReference type="NCBI Taxonomy" id="1784713"/>
    <lineage>
        <taxon>Bacteria</taxon>
        <taxon>Pseudomonadati</taxon>
        <taxon>Bacteroidota</taxon>
        <taxon>Flavobacteriia</taxon>
        <taxon>Flavobacteriales</taxon>
        <taxon>Flavobacteriaceae</taxon>
        <taxon>Flavobacterium</taxon>
    </lineage>
</organism>
<evidence type="ECO:0000256" key="3">
    <source>
        <dbReference type="ARBA" id="ARBA00023082"/>
    </source>
</evidence>
<dbReference type="Proteomes" id="UP000253951">
    <property type="component" value="Chromosome"/>
</dbReference>